<feature type="region of interest" description="Disordered" evidence="1">
    <location>
        <begin position="1"/>
        <end position="123"/>
    </location>
</feature>
<evidence type="ECO:0000313" key="2">
    <source>
        <dbReference type="EMBL" id="KAH6586099.1"/>
    </source>
</evidence>
<protein>
    <submittedName>
        <fullName evidence="2">Uncharacterized protein</fullName>
    </submittedName>
</protein>
<gene>
    <name evidence="2" type="ORF">BASA50_000804</name>
</gene>
<feature type="compositionally biased region" description="Polar residues" evidence="1">
    <location>
        <begin position="112"/>
        <end position="123"/>
    </location>
</feature>
<feature type="compositionally biased region" description="Polar residues" evidence="1">
    <location>
        <begin position="1"/>
        <end position="62"/>
    </location>
</feature>
<organism evidence="2 3">
    <name type="scientific">Batrachochytrium salamandrivorans</name>
    <dbReference type="NCBI Taxonomy" id="1357716"/>
    <lineage>
        <taxon>Eukaryota</taxon>
        <taxon>Fungi</taxon>
        <taxon>Fungi incertae sedis</taxon>
        <taxon>Chytridiomycota</taxon>
        <taxon>Chytridiomycota incertae sedis</taxon>
        <taxon>Chytridiomycetes</taxon>
        <taxon>Rhizophydiales</taxon>
        <taxon>Rhizophydiales incertae sedis</taxon>
        <taxon>Batrachochytrium</taxon>
    </lineage>
</organism>
<evidence type="ECO:0000313" key="3">
    <source>
        <dbReference type="Proteomes" id="UP001648503"/>
    </source>
</evidence>
<accession>A0ABQ8ESX8</accession>
<dbReference type="Proteomes" id="UP001648503">
    <property type="component" value="Unassembled WGS sequence"/>
</dbReference>
<reference evidence="2 3" key="1">
    <citation type="submission" date="2021-02" db="EMBL/GenBank/DDBJ databases">
        <title>Variation within the Batrachochytrium salamandrivorans European outbreak.</title>
        <authorList>
            <person name="Kelly M."/>
            <person name="Pasmans F."/>
            <person name="Shea T.P."/>
            <person name="Munoz J.F."/>
            <person name="Carranza S."/>
            <person name="Cuomo C.A."/>
            <person name="Martel A."/>
        </authorList>
    </citation>
    <scope>NUCLEOTIDE SEQUENCE [LARGE SCALE GENOMIC DNA]</scope>
    <source>
        <strain evidence="2 3">AMFP18/2</strain>
    </source>
</reference>
<sequence length="248" mass="26495">MEDFVSSPNNHIPIMSPSNNSRNHQQGTTSVPDTESSNGSVIRASPSTHATGSSKQRTCQSTSFPASASLPPPPAPPNCLVSMNASPSSGSTSKSKHPRSLRKPLQHRNDQKQSSAYHQLSVHSQKRYSHTQLDVVPPPTLLPLASEAFPIVSNIVIDGEAMELAGNRQIAGYIDWISSCLVLLDRVQILGIDPALPVVASISLLLLGENQAYEQTIETLTLNAKDGTPKSALKIVLTRKPTQPGTPA</sequence>
<keyword evidence="3" id="KW-1185">Reference proteome</keyword>
<proteinExistence type="predicted"/>
<comment type="caution">
    <text evidence="2">The sequence shown here is derived from an EMBL/GenBank/DDBJ whole genome shotgun (WGS) entry which is preliminary data.</text>
</comment>
<dbReference type="EMBL" id="JAFCIX010000576">
    <property type="protein sequence ID" value="KAH6586099.1"/>
    <property type="molecule type" value="Genomic_DNA"/>
</dbReference>
<evidence type="ECO:0000256" key="1">
    <source>
        <dbReference type="SAM" id="MobiDB-lite"/>
    </source>
</evidence>
<name>A0ABQ8ESX8_9FUNG</name>
<feature type="compositionally biased region" description="Basic residues" evidence="1">
    <location>
        <begin position="94"/>
        <end position="106"/>
    </location>
</feature>